<accession>A0A382B3K9</accession>
<dbReference type="EMBL" id="UINC01028060">
    <property type="protein sequence ID" value="SVB08390.1"/>
    <property type="molecule type" value="Genomic_DNA"/>
</dbReference>
<protein>
    <submittedName>
        <fullName evidence="2">Uncharacterized protein</fullName>
    </submittedName>
</protein>
<evidence type="ECO:0000256" key="1">
    <source>
        <dbReference type="SAM" id="Phobius"/>
    </source>
</evidence>
<keyword evidence="1" id="KW-0812">Transmembrane</keyword>
<name>A0A382B3K9_9ZZZZ</name>
<feature type="transmembrane region" description="Helical" evidence="1">
    <location>
        <begin position="24"/>
        <end position="40"/>
    </location>
</feature>
<reference evidence="2" key="1">
    <citation type="submission" date="2018-05" db="EMBL/GenBank/DDBJ databases">
        <authorList>
            <person name="Lanie J.A."/>
            <person name="Ng W.-L."/>
            <person name="Kazmierczak K.M."/>
            <person name="Andrzejewski T.M."/>
            <person name="Davidsen T.M."/>
            <person name="Wayne K.J."/>
            <person name="Tettelin H."/>
            <person name="Glass J.I."/>
            <person name="Rusch D."/>
            <person name="Podicherti R."/>
            <person name="Tsui H.-C.T."/>
            <person name="Winkler M.E."/>
        </authorList>
    </citation>
    <scope>NUCLEOTIDE SEQUENCE</scope>
</reference>
<dbReference type="AlphaFoldDB" id="A0A382B3K9"/>
<keyword evidence="1" id="KW-1133">Transmembrane helix</keyword>
<evidence type="ECO:0000313" key="2">
    <source>
        <dbReference type="EMBL" id="SVB08390.1"/>
    </source>
</evidence>
<gene>
    <name evidence="2" type="ORF">METZ01_LOCUS161244</name>
</gene>
<proteinExistence type="predicted"/>
<sequence>MQTVLGVLLIGALNEARDERVTAFWMMLATFAIWAVQWAWRSATYRRVQKFRA</sequence>
<organism evidence="2">
    <name type="scientific">marine metagenome</name>
    <dbReference type="NCBI Taxonomy" id="408172"/>
    <lineage>
        <taxon>unclassified sequences</taxon>
        <taxon>metagenomes</taxon>
        <taxon>ecological metagenomes</taxon>
    </lineage>
</organism>
<keyword evidence="1" id="KW-0472">Membrane</keyword>